<sequence length="297" mass="31348">MDDTPTPIAEIDHGPSKFDIFLEENQKLLIGGAVVIFLGVLGYVGYTSFAEMKAAEAGEALAAAEQSADIQQVISQHSTSASAGSAALLLANEKALESNQAAIDALRDFISNYPNHPALATATTNLGLRLLNEGKLDEAQAQLSSVEDIANSEYIAPVAKIGLGDIAKAKGDTELAKQNYNEVINLVADAAGTGDTIGTVNKFAGYTQIANTRLRLLTAEAPKEVEKKTTPEPSIAPTSPEVTEAEAPTSKEAAPEKKQRKAKARKAKAKKSATPEADLQENTLSEEKDEKNSQASE</sequence>
<gene>
    <name evidence="4" type="ORF">ACFSQZ_02005</name>
</gene>
<evidence type="ECO:0000313" key="4">
    <source>
        <dbReference type="EMBL" id="MFD2275230.1"/>
    </source>
</evidence>
<feature type="compositionally biased region" description="Basic residues" evidence="1">
    <location>
        <begin position="258"/>
        <end position="271"/>
    </location>
</feature>
<feature type="compositionally biased region" description="Basic and acidic residues" evidence="1">
    <location>
        <begin position="221"/>
        <end position="230"/>
    </location>
</feature>
<dbReference type="EMBL" id="JBHUJC010000003">
    <property type="protein sequence ID" value="MFD2275230.1"/>
    <property type="molecule type" value="Genomic_DNA"/>
</dbReference>
<dbReference type="RefSeq" id="WP_377094981.1">
    <property type="nucleotide sequence ID" value="NZ_JBHSJM010000001.1"/>
</dbReference>
<evidence type="ECO:0000259" key="3">
    <source>
        <dbReference type="Pfam" id="PF09976"/>
    </source>
</evidence>
<feature type="domain" description="Ancillary SecYEG translocon subunit/Cell division coordinator CpoB TPR" evidence="3">
    <location>
        <begin position="21"/>
        <end position="186"/>
    </location>
</feature>
<reference evidence="5" key="1">
    <citation type="journal article" date="2019" name="Int. J. Syst. Evol. Microbiol.">
        <title>The Global Catalogue of Microorganisms (GCM) 10K type strain sequencing project: providing services to taxonomists for standard genome sequencing and annotation.</title>
        <authorList>
            <consortium name="The Broad Institute Genomics Platform"/>
            <consortium name="The Broad Institute Genome Sequencing Center for Infectious Disease"/>
            <person name="Wu L."/>
            <person name="Ma J."/>
        </authorList>
    </citation>
    <scope>NUCLEOTIDE SEQUENCE [LARGE SCALE GENOMIC DNA]</scope>
    <source>
        <strain evidence="5">JCM 16545</strain>
    </source>
</reference>
<proteinExistence type="predicted"/>
<protein>
    <submittedName>
        <fullName evidence="4">Tetratricopeptide repeat protein</fullName>
    </submittedName>
</protein>
<feature type="region of interest" description="Disordered" evidence="1">
    <location>
        <begin position="221"/>
        <end position="297"/>
    </location>
</feature>
<dbReference type="InterPro" id="IPR018704">
    <property type="entry name" value="SecYEG/CpoB_TPR"/>
</dbReference>
<dbReference type="InterPro" id="IPR011990">
    <property type="entry name" value="TPR-like_helical_dom_sf"/>
</dbReference>
<feature type="transmembrane region" description="Helical" evidence="2">
    <location>
        <begin position="28"/>
        <end position="46"/>
    </location>
</feature>
<feature type="compositionally biased region" description="Basic and acidic residues" evidence="1">
    <location>
        <begin position="285"/>
        <end position="297"/>
    </location>
</feature>
<dbReference type="Gene3D" id="1.25.40.10">
    <property type="entry name" value="Tetratricopeptide repeat domain"/>
    <property type="match status" value="1"/>
</dbReference>
<name>A0ABW5E2Y8_9BACT</name>
<keyword evidence="5" id="KW-1185">Reference proteome</keyword>
<evidence type="ECO:0000313" key="5">
    <source>
        <dbReference type="Proteomes" id="UP001597297"/>
    </source>
</evidence>
<accession>A0ABW5E2Y8</accession>
<comment type="caution">
    <text evidence="4">The sequence shown here is derived from an EMBL/GenBank/DDBJ whole genome shotgun (WGS) entry which is preliminary data.</text>
</comment>
<dbReference type="Proteomes" id="UP001597297">
    <property type="component" value="Unassembled WGS sequence"/>
</dbReference>
<evidence type="ECO:0000256" key="2">
    <source>
        <dbReference type="SAM" id="Phobius"/>
    </source>
</evidence>
<organism evidence="4 5">
    <name type="scientific">Rubritalea spongiae</name>
    <dbReference type="NCBI Taxonomy" id="430797"/>
    <lineage>
        <taxon>Bacteria</taxon>
        <taxon>Pseudomonadati</taxon>
        <taxon>Verrucomicrobiota</taxon>
        <taxon>Verrucomicrobiia</taxon>
        <taxon>Verrucomicrobiales</taxon>
        <taxon>Rubritaleaceae</taxon>
        <taxon>Rubritalea</taxon>
    </lineage>
</organism>
<keyword evidence="2" id="KW-1133">Transmembrane helix</keyword>
<evidence type="ECO:0000256" key="1">
    <source>
        <dbReference type="SAM" id="MobiDB-lite"/>
    </source>
</evidence>
<keyword evidence="2" id="KW-0812">Transmembrane</keyword>
<dbReference type="SUPFAM" id="SSF48452">
    <property type="entry name" value="TPR-like"/>
    <property type="match status" value="1"/>
</dbReference>
<keyword evidence="2" id="KW-0472">Membrane</keyword>
<dbReference type="Pfam" id="PF09976">
    <property type="entry name" value="TPR_21"/>
    <property type="match status" value="1"/>
</dbReference>